<dbReference type="Proteomes" id="UP000694240">
    <property type="component" value="Chromosome 10"/>
</dbReference>
<dbReference type="AlphaFoldDB" id="A0A8T1ZIX0"/>
<dbReference type="EMBL" id="JAEFBK010000010">
    <property type="protein sequence ID" value="KAG7558345.1"/>
    <property type="molecule type" value="Genomic_DNA"/>
</dbReference>
<keyword evidence="2" id="KW-1185">Reference proteome</keyword>
<organism evidence="1 2">
    <name type="scientific">Arabidopsis thaliana x Arabidopsis arenosa</name>
    <dbReference type="NCBI Taxonomy" id="1240361"/>
    <lineage>
        <taxon>Eukaryota</taxon>
        <taxon>Viridiplantae</taxon>
        <taxon>Streptophyta</taxon>
        <taxon>Embryophyta</taxon>
        <taxon>Tracheophyta</taxon>
        <taxon>Spermatophyta</taxon>
        <taxon>Magnoliopsida</taxon>
        <taxon>eudicotyledons</taxon>
        <taxon>Gunneridae</taxon>
        <taxon>Pentapetalae</taxon>
        <taxon>rosids</taxon>
        <taxon>malvids</taxon>
        <taxon>Brassicales</taxon>
        <taxon>Brassicaceae</taxon>
        <taxon>Camelineae</taxon>
        <taxon>Arabidopsis</taxon>
    </lineage>
</organism>
<evidence type="ECO:0000313" key="1">
    <source>
        <dbReference type="EMBL" id="KAG7558345.1"/>
    </source>
</evidence>
<proteinExistence type="predicted"/>
<evidence type="ECO:0000313" key="2">
    <source>
        <dbReference type="Proteomes" id="UP000694240"/>
    </source>
</evidence>
<sequence length="175" mass="19988">MPELSFPFTPSRLRRIVRGKRTTPSYPSWALLSSEPTSQVARAVSLQEPELSRREYPSPILSKSLHLGSSATPSSMLPEPRSLRHPRQVLSIYSSSKVTFLSKASFPIYPEMIKENLQKIDSNQEIFQRTPKNKETILIRDILSRLQDKWKSSENIAGEAAYRSYIRRLEALTLA</sequence>
<protein>
    <submittedName>
        <fullName evidence="1">Uncharacterized protein</fullName>
    </submittedName>
</protein>
<gene>
    <name evidence="1" type="ORF">ISN45_Aa05g000140</name>
</gene>
<name>A0A8T1ZIX0_9BRAS</name>
<comment type="caution">
    <text evidence="1">The sequence shown here is derived from an EMBL/GenBank/DDBJ whole genome shotgun (WGS) entry which is preliminary data.</text>
</comment>
<accession>A0A8T1ZIX0</accession>
<reference evidence="1 2" key="1">
    <citation type="submission" date="2020-12" db="EMBL/GenBank/DDBJ databases">
        <title>Concerted genomic and epigenomic changes stabilize Arabidopsis allopolyploids.</title>
        <authorList>
            <person name="Chen Z."/>
        </authorList>
    </citation>
    <scope>NUCLEOTIDE SEQUENCE [LARGE SCALE GENOMIC DNA]</scope>
    <source>
        <strain evidence="1">Allo738</strain>
        <tissue evidence="1">Leaf</tissue>
    </source>
</reference>